<dbReference type="EMBL" id="JAKMXF010000012">
    <property type="protein sequence ID" value="KAI6661389.1"/>
    <property type="molecule type" value="Genomic_DNA"/>
</dbReference>
<keyword evidence="8" id="KW-0804">Transcription</keyword>
<evidence type="ECO:0000256" key="7">
    <source>
        <dbReference type="ARBA" id="ARBA00023015"/>
    </source>
</evidence>
<evidence type="ECO:0000256" key="5">
    <source>
        <dbReference type="ARBA" id="ARBA00022771"/>
    </source>
</evidence>
<comment type="catalytic activity">
    <reaction evidence="1">
        <text>S-ubiquitinyl-[E2 ubiquitin-conjugating enzyme]-L-cysteine + [acceptor protein]-L-lysine = [E2 ubiquitin-conjugating enzyme]-L-cysteine + N(6)-ubiquitinyl-[acceptor protein]-L-lysine.</text>
        <dbReference type="EC" id="2.3.2.27"/>
    </reaction>
</comment>
<dbReference type="GO" id="GO:0006513">
    <property type="term" value="P:protein monoubiquitination"/>
    <property type="evidence" value="ECO:0007669"/>
    <property type="project" value="TreeGrafter"/>
</dbReference>
<sequence length="182" mass="20877">MAEASSTLNETNECPICLTKIRTKGVIECMHTFCITCIKEWRGNKQTQYCPICKSPFQDILKIRTDGTSQVSEPKRRQTVPRAHSSSIRPTITNVSFTNSPTYREFMDSLNVFQTAAHLTPMFTETETETMVPEPEIPLEPPEEYIGIFFCPCGNSWESQKSYFIVDQQTCQHCKREVSPEY</sequence>
<organism evidence="11 12">
    <name type="scientific">Oopsacas minuta</name>
    <dbReference type="NCBI Taxonomy" id="111878"/>
    <lineage>
        <taxon>Eukaryota</taxon>
        <taxon>Metazoa</taxon>
        <taxon>Porifera</taxon>
        <taxon>Hexactinellida</taxon>
        <taxon>Hexasterophora</taxon>
        <taxon>Lyssacinosida</taxon>
        <taxon>Leucopsacidae</taxon>
        <taxon>Oopsacas</taxon>
    </lineage>
</organism>
<keyword evidence="12" id="KW-1185">Reference proteome</keyword>
<protein>
    <recommendedName>
        <fullName evidence="2">RING-type E3 ubiquitin transferase</fullName>
        <ecNumber evidence="2">2.3.2.27</ecNumber>
    </recommendedName>
</protein>
<evidence type="ECO:0000256" key="3">
    <source>
        <dbReference type="ARBA" id="ARBA00022679"/>
    </source>
</evidence>
<keyword evidence="3" id="KW-0808">Transferase</keyword>
<dbReference type="PANTHER" id="PTHR46077:SF1">
    <property type="entry name" value="TOP1 BINDING ARGININE_SERINE RICH PROTEIN, E3 UBIQUITIN LIGASE"/>
    <property type="match status" value="1"/>
</dbReference>
<evidence type="ECO:0000313" key="11">
    <source>
        <dbReference type="EMBL" id="KAI6661389.1"/>
    </source>
</evidence>
<evidence type="ECO:0000313" key="12">
    <source>
        <dbReference type="Proteomes" id="UP001165289"/>
    </source>
</evidence>
<accession>A0AAV7KMF7</accession>
<dbReference type="InterPro" id="IPR013083">
    <property type="entry name" value="Znf_RING/FYVE/PHD"/>
</dbReference>
<keyword evidence="6" id="KW-0862">Zinc</keyword>
<comment type="caution">
    <text evidence="11">The sequence shown here is derived from an EMBL/GenBank/DDBJ whole genome shotgun (WGS) entry which is preliminary data.</text>
</comment>
<dbReference type="GO" id="GO:0061630">
    <property type="term" value="F:ubiquitin protein ligase activity"/>
    <property type="evidence" value="ECO:0007669"/>
    <property type="project" value="UniProtKB-EC"/>
</dbReference>
<evidence type="ECO:0000256" key="8">
    <source>
        <dbReference type="ARBA" id="ARBA00023163"/>
    </source>
</evidence>
<dbReference type="InterPro" id="IPR017907">
    <property type="entry name" value="Znf_RING_CS"/>
</dbReference>
<reference evidence="11 12" key="1">
    <citation type="journal article" date="2023" name="BMC Biol.">
        <title>The compact genome of the sponge Oopsacas minuta (Hexactinellida) is lacking key metazoan core genes.</title>
        <authorList>
            <person name="Santini S."/>
            <person name="Schenkelaars Q."/>
            <person name="Jourda C."/>
            <person name="Duchesne M."/>
            <person name="Belahbib H."/>
            <person name="Rocher C."/>
            <person name="Selva M."/>
            <person name="Riesgo A."/>
            <person name="Vervoort M."/>
            <person name="Leys S.P."/>
            <person name="Kodjabachian L."/>
            <person name="Le Bivic A."/>
            <person name="Borchiellini C."/>
            <person name="Claverie J.M."/>
            <person name="Renard E."/>
        </authorList>
    </citation>
    <scope>NUCLEOTIDE SEQUENCE [LARGE SCALE GENOMIC DNA]</scope>
    <source>
        <strain evidence="11">SPO-2</strain>
    </source>
</reference>
<evidence type="ECO:0000259" key="10">
    <source>
        <dbReference type="PROSITE" id="PS50089"/>
    </source>
</evidence>
<dbReference type="EC" id="2.3.2.27" evidence="2"/>
<dbReference type="GO" id="GO:0000209">
    <property type="term" value="P:protein polyubiquitination"/>
    <property type="evidence" value="ECO:0007669"/>
    <property type="project" value="TreeGrafter"/>
</dbReference>
<evidence type="ECO:0000256" key="6">
    <source>
        <dbReference type="ARBA" id="ARBA00022833"/>
    </source>
</evidence>
<evidence type="ECO:0000256" key="2">
    <source>
        <dbReference type="ARBA" id="ARBA00012483"/>
    </source>
</evidence>
<keyword evidence="7" id="KW-0805">Transcription regulation</keyword>
<dbReference type="InterPro" id="IPR001841">
    <property type="entry name" value="Znf_RING"/>
</dbReference>
<proteinExistence type="predicted"/>
<keyword evidence="4" id="KW-0479">Metal-binding</keyword>
<dbReference type="PROSITE" id="PS00518">
    <property type="entry name" value="ZF_RING_1"/>
    <property type="match status" value="1"/>
</dbReference>
<keyword evidence="5 9" id="KW-0863">Zinc-finger</keyword>
<gene>
    <name evidence="11" type="ORF">LOD99_9972</name>
</gene>
<feature type="domain" description="RING-type" evidence="10">
    <location>
        <begin position="14"/>
        <end position="54"/>
    </location>
</feature>
<evidence type="ECO:0000256" key="9">
    <source>
        <dbReference type="PROSITE-ProRule" id="PRU00175"/>
    </source>
</evidence>
<dbReference type="GO" id="GO:0008270">
    <property type="term" value="F:zinc ion binding"/>
    <property type="evidence" value="ECO:0007669"/>
    <property type="project" value="UniProtKB-KW"/>
</dbReference>
<name>A0AAV7KMF7_9METZ</name>
<dbReference type="Pfam" id="PF00097">
    <property type="entry name" value="zf-C3HC4"/>
    <property type="match status" value="1"/>
</dbReference>
<dbReference type="Proteomes" id="UP001165289">
    <property type="component" value="Unassembled WGS sequence"/>
</dbReference>
<dbReference type="SUPFAM" id="SSF57850">
    <property type="entry name" value="RING/U-box"/>
    <property type="match status" value="1"/>
</dbReference>
<dbReference type="PANTHER" id="PTHR46077">
    <property type="entry name" value="E3 UBIQUITIN-PROTEIN LIGASE TOPORS"/>
    <property type="match status" value="1"/>
</dbReference>
<dbReference type="AlphaFoldDB" id="A0AAV7KMF7"/>
<dbReference type="InterPro" id="IPR018957">
    <property type="entry name" value="Znf_C3HC4_RING-type"/>
</dbReference>
<evidence type="ECO:0000256" key="4">
    <source>
        <dbReference type="ARBA" id="ARBA00022723"/>
    </source>
</evidence>
<dbReference type="Gene3D" id="3.30.40.10">
    <property type="entry name" value="Zinc/RING finger domain, C3HC4 (zinc finger)"/>
    <property type="match status" value="1"/>
</dbReference>
<dbReference type="PROSITE" id="PS50089">
    <property type="entry name" value="ZF_RING_2"/>
    <property type="match status" value="1"/>
</dbReference>
<evidence type="ECO:0000256" key="1">
    <source>
        <dbReference type="ARBA" id="ARBA00000900"/>
    </source>
</evidence>
<dbReference type="SMART" id="SM00184">
    <property type="entry name" value="RING"/>
    <property type="match status" value="1"/>
</dbReference>